<feature type="region of interest" description="Disordered" evidence="10">
    <location>
        <begin position="171"/>
        <end position="195"/>
    </location>
</feature>
<dbReference type="Pfam" id="PF14700">
    <property type="entry name" value="RPOL_N"/>
    <property type="match status" value="1"/>
</dbReference>
<comment type="catalytic activity">
    <reaction evidence="8">
        <text>RNA(n) + a ribonucleoside 5'-triphosphate = RNA(n+1) + diphosphate</text>
        <dbReference type="Rhea" id="RHEA:21248"/>
        <dbReference type="Rhea" id="RHEA-COMP:14527"/>
        <dbReference type="Rhea" id="RHEA-COMP:17342"/>
        <dbReference type="ChEBI" id="CHEBI:33019"/>
        <dbReference type="ChEBI" id="CHEBI:61557"/>
        <dbReference type="ChEBI" id="CHEBI:140395"/>
        <dbReference type="EC" id="2.7.7.6"/>
    </reaction>
</comment>
<dbReference type="Proteomes" id="UP000677228">
    <property type="component" value="Unassembled WGS sequence"/>
</dbReference>
<dbReference type="InterPro" id="IPR043502">
    <property type="entry name" value="DNA/RNA_pol_sf"/>
</dbReference>
<accession>A0A813S5W6</accession>
<comment type="caution">
    <text evidence="12">The sequence shown here is derived from an EMBL/GenBank/DDBJ whole genome shotgun (WGS) entry which is preliminary data.</text>
</comment>
<evidence type="ECO:0000256" key="8">
    <source>
        <dbReference type="ARBA" id="ARBA00048552"/>
    </source>
</evidence>
<dbReference type="InterPro" id="IPR029262">
    <property type="entry name" value="RPOL_N"/>
</dbReference>
<dbReference type="GO" id="GO:0006390">
    <property type="term" value="P:mitochondrial transcription"/>
    <property type="evidence" value="ECO:0007669"/>
    <property type="project" value="TreeGrafter"/>
</dbReference>
<dbReference type="GO" id="GO:0001018">
    <property type="term" value="F:mitochondrial promoter sequence-specific DNA binding"/>
    <property type="evidence" value="ECO:0007669"/>
    <property type="project" value="TreeGrafter"/>
</dbReference>
<comment type="similarity">
    <text evidence="1">Belongs to the phage and mitochondrial RNA polymerase family.</text>
</comment>
<dbReference type="EMBL" id="CAJNOQ010000342">
    <property type="protein sequence ID" value="CAF0789980.1"/>
    <property type="molecule type" value="Genomic_DNA"/>
</dbReference>
<dbReference type="Proteomes" id="UP000682733">
    <property type="component" value="Unassembled WGS sequence"/>
</dbReference>
<dbReference type="PANTHER" id="PTHR10102:SF0">
    <property type="entry name" value="DNA-DIRECTED RNA POLYMERASE, MITOCHONDRIAL"/>
    <property type="match status" value="1"/>
</dbReference>
<evidence type="ECO:0000313" key="16">
    <source>
        <dbReference type="Proteomes" id="UP000663829"/>
    </source>
</evidence>
<dbReference type="Gene3D" id="1.10.287.280">
    <property type="match status" value="1"/>
</dbReference>
<dbReference type="Pfam" id="PF00940">
    <property type="entry name" value="RNA_pol"/>
    <property type="match status" value="1"/>
</dbReference>
<dbReference type="OrthoDB" id="276422at2759"/>
<feature type="compositionally biased region" description="Low complexity" evidence="10">
    <location>
        <begin position="70"/>
        <end position="85"/>
    </location>
</feature>
<feature type="repeat" description="PPR" evidence="9">
    <location>
        <begin position="291"/>
        <end position="325"/>
    </location>
</feature>
<dbReference type="InterPro" id="IPR002885">
    <property type="entry name" value="PPR_rpt"/>
</dbReference>
<dbReference type="PROSITE" id="PS51375">
    <property type="entry name" value="PPR"/>
    <property type="match status" value="1"/>
</dbReference>
<dbReference type="EMBL" id="CAJOBA010002706">
    <property type="protein sequence ID" value="CAF3656306.1"/>
    <property type="molecule type" value="Genomic_DNA"/>
</dbReference>
<dbReference type="Gene3D" id="1.10.150.20">
    <property type="entry name" value="5' to 3' exonuclease, C-terminal subdomain"/>
    <property type="match status" value="1"/>
</dbReference>
<dbReference type="AlphaFoldDB" id="A0A813S5W6"/>
<feature type="compositionally biased region" description="Polar residues" evidence="10">
    <location>
        <begin position="86"/>
        <end position="100"/>
    </location>
</feature>
<evidence type="ECO:0000313" key="12">
    <source>
        <dbReference type="EMBL" id="CAF0789980.1"/>
    </source>
</evidence>
<dbReference type="Gene3D" id="1.25.40.10">
    <property type="entry name" value="Tetratricopeptide repeat domain"/>
    <property type="match status" value="1"/>
</dbReference>
<evidence type="ECO:0000256" key="10">
    <source>
        <dbReference type="SAM" id="MobiDB-lite"/>
    </source>
</evidence>
<evidence type="ECO:0000256" key="6">
    <source>
        <dbReference type="ARBA" id="ARBA00022946"/>
    </source>
</evidence>
<dbReference type="GO" id="GO:0034245">
    <property type="term" value="C:mitochondrial DNA-directed RNA polymerase complex"/>
    <property type="evidence" value="ECO:0007669"/>
    <property type="project" value="TreeGrafter"/>
</dbReference>
<dbReference type="Proteomes" id="UP000681722">
    <property type="component" value="Unassembled WGS sequence"/>
</dbReference>
<keyword evidence="6" id="KW-0809">Transit peptide</keyword>
<feature type="compositionally biased region" description="Polar residues" evidence="10">
    <location>
        <begin position="179"/>
        <end position="189"/>
    </location>
</feature>
<evidence type="ECO:0000256" key="2">
    <source>
        <dbReference type="ARBA" id="ARBA00012418"/>
    </source>
</evidence>
<keyword evidence="4" id="KW-0808">Transferase</keyword>
<evidence type="ECO:0000313" key="13">
    <source>
        <dbReference type="EMBL" id="CAF0871478.1"/>
    </source>
</evidence>
<protein>
    <recommendedName>
        <fullName evidence="2">DNA-directed RNA polymerase</fullName>
        <ecNumber evidence="2">2.7.7.6</ecNumber>
    </recommendedName>
</protein>
<dbReference type="PROSITE" id="PS00489">
    <property type="entry name" value="RNA_POL_PHAGE_2"/>
    <property type="match status" value="1"/>
</dbReference>
<evidence type="ECO:0000256" key="7">
    <source>
        <dbReference type="ARBA" id="ARBA00023163"/>
    </source>
</evidence>
<dbReference type="EMBL" id="CAJNOK010002705">
    <property type="protein sequence ID" value="CAF0871478.1"/>
    <property type="molecule type" value="Genomic_DNA"/>
</dbReference>
<dbReference type="EMBL" id="CAJOBC010000342">
    <property type="protein sequence ID" value="CAF3574155.1"/>
    <property type="molecule type" value="Genomic_DNA"/>
</dbReference>
<dbReference type="Gene3D" id="1.10.1320.10">
    <property type="entry name" value="DNA-directed RNA polymerase, N-terminal domain"/>
    <property type="match status" value="1"/>
</dbReference>
<feature type="domain" description="DNA-directed RNA polymerase N-terminal" evidence="11">
    <location>
        <begin position="436"/>
        <end position="746"/>
    </location>
</feature>
<evidence type="ECO:0000256" key="4">
    <source>
        <dbReference type="ARBA" id="ARBA00022679"/>
    </source>
</evidence>
<dbReference type="InterPro" id="IPR011990">
    <property type="entry name" value="TPR-like_helical_dom_sf"/>
</dbReference>
<dbReference type="GO" id="GO:0003899">
    <property type="term" value="F:DNA-directed RNA polymerase activity"/>
    <property type="evidence" value="ECO:0007669"/>
    <property type="project" value="UniProtKB-EC"/>
</dbReference>
<dbReference type="InterPro" id="IPR002092">
    <property type="entry name" value="DNA-dir_Rpol_phage-type"/>
</dbReference>
<dbReference type="PANTHER" id="PTHR10102">
    <property type="entry name" value="DNA-DIRECTED RNA POLYMERASE, MITOCHONDRIAL"/>
    <property type="match status" value="1"/>
</dbReference>
<dbReference type="SUPFAM" id="SSF56672">
    <property type="entry name" value="DNA/RNA polymerases"/>
    <property type="match status" value="1"/>
</dbReference>
<keyword evidence="16" id="KW-1185">Reference proteome</keyword>
<dbReference type="FunFam" id="1.10.287.280:FF:000001">
    <property type="entry name" value="DNA-directed RNA polymerase"/>
    <property type="match status" value="1"/>
</dbReference>
<dbReference type="Proteomes" id="UP000663829">
    <property type="component" value="Unassembled WGS sequence"/>
</dbReference>
<dbReference type="SMART" id="SM01311">
    <property type="entry name" value="RPOL_N"/>
    <property type="match status" value="1"/>
</dbReference>
<dbReference type="Pfam" id="PF13812">
    <property type="entry name" value="PPR_3"/>
    <property type="match status" value="1"/>
</dbReference>
<keyword evidence="3" id="KW-0240">DNA-directed RNA polymerase</keyword>
<dbReference type="EC" id="2.7.7.6" evidence="2"/>
<evidence type="ECO:0000313" key="15">
    <source>
        <dbReference type="EMBL" id="CAF3656306.1"/>
    </source>
</evidence>
<evidence type="ECO:0000313" key="14">
    <source>
        <dbReference type="EMBL" id="CAF3574155.1"/>
    </source>
</evidence>
<evidence type="ECO:0000256" key="3">
    <source>
        <dbReference type="ARBA" id="ARBA00022478"/>
    </source>
</evidence>
<dbReference type="InterPro" id="IPR046950">
    <property type="entry name" value="DNA-dir_Rpol_C_phage-type"/>
</dbReference>
<reference evidence="12" key="1">
    <citation type="submission" date="2021-02" db="EMBL/GenBank/DDBJ databases">
        <authorList>
            <person name="Nowell W R."/>
        </authorList>
    </citation>
    <scope>NUCLEOTIDE SEQUENCE</scope>
</reference>
<dbReference type="InterPro" id="IPR037159">
    <property type="entry name" value="RNA_POL_N_sf"/>
</dbReference>
<proteinExistence type="inferred from homology"/>
<name>A0A813S5W6_9BILA</name>
<evidence type="ECO:0000259" key="11">
    <source>
        <dbReference type="SMART" id="SM01311"/>
    </source>
</evidence>
<evidence type="ECO:0000256" key="9">
    <source>
        <dbReference type="PROSITE-ProRule" id="PRU00708"/>
    </source>
</evidence>
<feature type="region of interest" description="Disordered" evidence="10">
    <location>
        <begin position="58"/>
        <end position="106"/>
    </location>
</feature>
<keyword evidence="5" id="KW-0548">Nucleotidyltransferase</keyword>
<evidence type="ECO:0000256" key="5">
    <source>
        <dbReference type="ARBA" id="ARBA00022695"/>
    </source>
</evidence>
<gene>
    <name evidence="12" type="ORF">GPM918_LOCUS2947</name>
    <name evidence="13" type="ORF">OVA965_LOCUS8153</name>
    <name evidence="14" type="ORF">SRO942_LOCUS2947</name>
    <name evidence="15" type="ORF">TMI583_LOCUS8149</name>
</gene>
<keyword evidence="7" id="KW-0804">Transcription</keyword>
<evidence type="ECO:0000256" key="1">
    <source>
        <dbReference type="ARBA" id="ARBA00009493"/>
    </source>
</evidence>
<organism evidence="12 16">
    <name type="scientific">Didymodactylos carnosus</name>
    <dbReference type="NCBI Taxonomy" id="1234261"/>
    <lineage>
        <taxon>Eukaryota</taxon>
        <taxon>Metazoa</taxon>
        <taxon>Spiralia</taxon>
        <taxon>Gnathifera</taxon>
        <taxon>Rotifera</taxon>
        <taxon>Eurotatoria</taxon>
        <taxon>Bdelloidea</taxon>
        <taxon>Philodinida</taxon>
        <taxon>Philodinidae</taxon>
        <taxon>Didymodactylos</taxon>
    </lineage>
</organism>
<sequence length="1276" mass="148861">MLRTIFCSRCLLQTILNSVKQQLNVHYRLIHSENLAKLQTNEDELLSAIAHRELFEEQFSDQRRSRKSSTLRPGRSSTPPSTTTSNLKLLNRPTSNINKKQTIRTKQHQLPDVIVTEKIDLAHPKPKNKRAISVSSTSALTSPLAEIPSEMNKQHNIEEQNRLKSISQRLNITAPPPSSSFRLTQPETLSSDEKRKDDILEDEFRTEDEKILVELLGTLDLKKVRQMHKYTDEELKIMRKHQTFNEILLAYVDVSIYNGKLRKVRQFFDKLCLDQERRKTMKRLSWKYPSNVNIYNTIMFAHAENGTLRAVQTLFEKMRSSHIKPTLESYAAVLTCLGNLDMFDPTIAKRIIFDIEKNGFRVSDIFHLNCLNNEQIRRILKVLKILRPDFKVPPIPDEVHTKLLQNVYEQPSPITDKSNIQGDLWWKNINFKEKLAKQLQWEQEQKVVFKSISITKQVNDHYVDKQKQLYMEMEQQLIVGFLTELEILKRETEPDKLSIIPFLEIFDAKEYIQIVMKEVNGLFYGSDYYSLPYNVLCSNLGKRIHQRYLTDVRKKNGFLDNLQSIYQEYIEHCVSNQRFIKNERQKWNEIVTNHFTFMDRSYRPWSYVQICQIGDFFYRVMLKYMKLTVPLSSQKRNTINKREANSILHVVHRTPGKYTEKQIKVHPTVLRFFAHLPEQQLEFDCTELPCLVPPLPWINCHTGGYLLNQTDFLRLPLSANQQDQYLKSISVQQIGGVLDSINALNSCPWKINQRILDTIISIFEKGGDKTFSVPLSLKNPSIPDMVHIDKGLSNDEKRRRERERFKLVKQRAEIFSLWSNELYRLSIANQFRNEIFWFPHNLDFRGRVYPVPPHFNHLGSDIARGLILFAEGKPLGANGLRRLKIHLINLTDLKKRQSINEREQYANEIMDDILDSADKPLTGRLWWSKSEEPWQTLACCMEIANAIRSPDSTKYLSYFPVHQDGTCNVLQHYAAMGLDDVGAASVNLKPSDLPKDVYSDVVEMVELERQKDEELNIEMAKILKGFIKRKVIKQTIMTTNYGVTMYGARQQIGRQLRDIEDFPKIHVSEASTYLAKKTFLCLRELFRETKKIQDWFKDCASLISRVRGTAVEWNTPLGLPVVQPYYKEIKIKESGHELMDYFNMNSRPNNIKQKNAFPPNYVHSLDSTHMMMTALNCAKNGITFVSVHDSFWTHPCDVDILSKICREQFVALHKEPLLENLSQDFTNKFGFKSSEFSKADETQTKTMKLINDTIHRVPERGIFKLESVLDSTYFFS</sequence>